<evidence type="ECO:0000313" key="2">
    <source>
        <dbReference type="Proteomes" id="UP000240608"/>
    </source>
</evidence>
<gene>
    <name evidence="1" type="ORF">C9994_07250</name>
</gene>
<comment type="caution">
    <text evidence="1">The sequence shown here is derived from an EMBL/GenBank/DDBJ whole genome shotgun (WGS) entry which is preliminary data.</text>
</comment>
<dbReference type="EMBL" id="PYVU01000050">
    <property type="protein sequence ID" value="PTB96460.1"/>
    <property type="molecule type" value="Genomic_DNA"/>
</dbReference>
<dbReference type="Proteomes" id="UP000240608">
    <property type="component" value="Unassembled WGS sequence"/>
</dbReference>
<name>A0A2T4DRM3_9BACT</name>
<evidence type="ECO:0000313" key="1">
    <source>
        <dbReference type="EMBL" id="PTB96460.1"/>
    </source>
</evidence>
<sequence length="249" mass="28815">MKHILLAISLSIISFNSFSQTRDLNVSMYNFANLWQTDSIIDLYSGLKVKKMEPIGFFGDKYQRFYVHFISIIKNQQNPNEYLVYGKNKLKDNISEIMGSLKISKASIYDFKEIDSIEQGILKGTYILFEDNSKAGTGKFYGKFETEFMIINDNIYYSSIYLGADGFLNNQFQGVWSSYSSGKNYTCNWGDYRIPDSGDLDNGAGEFSVNEKYYANGWRSFETSKGYGMNATREEIEKARDEENKEWWE</sequence>
<reference evidence="1 2" key="1">
    <citation type="submission" date="2018-03" db="EMBL/GenBank/DDBJ databases">
        <title>Cross-interface Injection: A General Nanoliter Liquid Handling Method Applied to Single Cells Genome Amplification Automated Nanoliter Liquid Handling Applied to Single Cell Multiple Displacement Amplification.</title>
        <authorList>
            <person name="Yun J."/>
            <person name="Xu P."/>
            <person name="Xu J."/>
            <person name="Dai X."/>
            <person name="Wang Y."/>
            <person name="Zheng X."/>
            <person name="Cao C."/>
            <person name="Yi Q."/>
            <person name="Zhu Y."/>
            <person name="Wang L."/>
            <person name="Dong Z."/>
            <person name="Huang Y."/>
            <person name="Huang L."/>
            <person name="Du W."/>
        </authorList>
    </citation>
    <scope>NUCLEOTIDE SEQUENCE [LARGE SCALE GENOMIC DNA]</scope>
    <source>
        <strain evidence="1 2">Z-D1-2</strain>
    </source>
</reference>
<accession>A0A2T4DRM3</accession>
<organism evidence="1 2">
    <name type="scientific">Marivirga lumbricoides</name>
    <dbReference type="NCBI Taxonomy" id="1046115"/>
    <lineage>
        <taxon>Bacteria</taxon>
        <taxon>Pseudomonadati</taxon>
        <taxon>Bacteroidota</taxon>
        <taxon>Cytophagia</taxon>
        <taxon>Cytophagales</taxon>
        <taxon>Marivirgaceae</taxon>
        <taxon>Marivirga</taxon>
    </lineage>
</organism>
<proteinExistence type="predicted"/>
<protein>
    <submittedName>
        <fullName evidence="1">Uncharacterized protein</fullName>
    </submittedName>
</protein>
<dbReference type="AlphaFoldDB" id="A0A2T4DRM3"/>